<evidence type="ECO:0000313" key="1">
    <source>
        <dbReference type="EMBL" id="VUS88580.1"/>
    </source>
</evidence>
<dbReference type="AlphaFoldDB" id="A0A564M4E8"/>
<protein>
    <submittedName>
        <fullName evidence="1">Uncharacterized protein</fullName>
    </submittedName>
</protein>
<reference evidence="1 2" key="1">
    <citation type="submission" date="2019-07" db="EMBL/GenBank/DDBJ databases">
        <authorList>
            <person name="Brisse S."/>
            <person name="Rodrigues C."/>
            <person name="Thorpe H."/>
        </authorList>
    </citation>
    <scope>NUCLEOTIDE SEQUENCE [LARGE SCALE GENOMIC DNA]</scope>
    <source>
        <strain evidence="1">SB6422</strain>
    </source>
</reference>
<dbReference type="Proteomes" id="UP000317374">
    <property type="component" value="Unassembled WGS sequence"/>
</dbReference>
<organism evidence="1 2">
    <name type="scientific">Klebsiella huaxiensis</name>
    <dbReference type="NCBI Taxonomy" id="2153354"/>
    <lineage>
        <taxon>Bacteria</taxon>
        <taxon>Pseudomonadati</taxon>
        <taxon>Pseudomonadota</taxon>
        <taxon>Gammaproteobacteria</taxon>
        <taxon>Enterobacterales</taxon>
        <taxon>Enterobacteriaceae</taxon>
        <taxon>Klebsiella/Raoultella group</taxon>
        <taxon>Klebsiella</taxon>
    </lineage>
</organism>
<evidence type="ECO:0000313" key="2">
    <source>
        <dbReference type="Proteomes" id="UP000317374"/>
    </source>
</evidence>
<accession>A0A564M4E8</accession>
<proteinExistence type="predicted"/>
<sequence length="38" mass="4352">MIALFDGCDINGAWMGHFELAKFAKVRKQRQSIVLSNR</sequence>
<name>A0A564M4E8_9ENTR</name>
<gene>
    <name evidence="1" type="ORF">SB6422_02755</name>
</gene>
<dbReference type="EMBL" id="CABGGW010000045">
    <property type="protein sequence ID" value="VUS88580.1"/>
    <property type="molecule type" value="Genomic_DNA"/>
</dbReference>